<evidence type="ECO:0008006" key="2">
    <source>
        <dbReference type="Google" id="ProtNLM"/>
    </source>
</evidence>
<sequence>MREGYRCILAGDYSYLAPNRDETQGNPRKALDLIDKLDKSHYLIYVGLEKGKVVTDLITERKPQTMMELGGYVGYSAISCYNLELNPEYAVVSSLLIDLAGLRDFVQILVEILFTDHYKPAYTTDVKLREQLGMIVPNGSVLVADNVLRPGNPPYLEYIRSTVEQKRKAAEKGPIQIYNIESIPASSVRAFIGESSTPLFDILGNPNLVYESILDQPKGLRDTLEISRCIGLVKE</sequence>
<gene>
    <name evidence="1" type="ORF">BDV23DRAFT_170467</name>
</gene>
<dbReference type="Proteomes" id="UP000326877">
    <property type="component" value="Unassembled WGS sequence"/>
</dbReference>
<dbReference type="SUPFAM" id="SSF53335">
    <property type="entry name" value="S-adenosyl-L-methionine-dependent methyltransferases"/>
    <property type="match status" value="1"/>
</dbReference>
<dbReference type="Gene3D" id="3.40.50.150">
    <property type="entry name" value="Vaccinia Virus protein VP39"/>
    <property type="match status" value="1"/>
</dbReference>
<dbReference type="GO" id="GO:0008171">
    <property type="term" value="F:O-methyltransferase activity"/>
    <property type="evidence" value="ECO:0007669"/>
    <property type="project" value="TreeGrafter"/>
</dbReference>
<dbReference type="InterPro" id="IPR029063">
    <property type="entry name" value="SAM-dependent_MTases_sf"/>
</dbReference>
<dbReference type="AlphaFoldDB" id="A0A5N7CGR5"/>
<dbReference type="PANTHER" id="PTHR43836">
    <property type="entry name" value="CATECHOL O-METHYLTRANSFERASE 1-RELATED"/>
    <property type="match status" value="1"/>
</dbReference>
<name>A0A5N7CGR5_PETAA</name>
<evidence type="ECO:0000313" key="1">
    <source>
        <dbReference type="EMBL" id="KAE8393067.1"/>
    </source>
</evidence>
<protein>
    <recommendedName>
        <fullName evidence="2">S-adenosyl-L-methionine-dependent methyltransferase</fullName>
    </recommendedName>
</protein>
<dbReference type="OrthoDB" id="186626at2759"/>
<proteinExistence type="predicted"/>
<dbReference type="PANTHER" id="PTHR43836:SF8">
    <property type="entry name" value="PUTATIVE (AFU_ORTHOLOGUE AFUA_5G06990)-RELATED"/>
    <property type="match status" value="1"/>
</dbReference>
<accession>A0A5N7CGR5</accession>
<reference evidence="1" key="1">
    <citation type="submission" date="2019-04" db="EMBL/GenBank/DDBJ databases">
        <title>Friends and foes A comparative genomics studyof 23 Aspergillus species from section Flavi.</title>
        <authorList>
            <consortium name="DOE Joint Genome Institute"/>
            <person name="Kjaerbolling I."/>
            <person name="Vesth T."/>
            <person name="Frisvad J.C."/>
            <person name="Nybo J.L."/>
            <person name="Theobald S."/>
            <person name="Kildgaard S."/>
            <person name="Isbrandt T."/>
            <person name="Kuo A."/>
            <person name="Sato A."/>
            <person name="Lyhne E.K."/>
            <person name="Kogle M.E."/>
            <person name="Wiebenga A."/>
            <person name="Kun R.S."/>
            <person name="Lubbers R.J."/>
            <person name="Makela M.R."/>
            <person name="Barry K."/>
            <person name="Chovatia M."/>
            <person name="Clum A."/>
            <person name="Daum C."/>
            <person name="Haridas S."/>
            <person name="He G."/>
            <person name="LaButti K."/>
            <person name="Lipzen A."/>
            <person name="Mondo S."/>
            <person name="Riley R."/>
            <person name="Salamov A."/>
            <person name="Simmons B.A."/>
            <person name="Magnuson J.K."/>
            <person name="Henrissat B."/>
            <person name="Mortensen U.H."/>
            <person name="Larsen T.O."/>
            <person name="Devries R.P."/>
            <person name="Grigoriev I.V."/>
            <person name="Machida M."/>
            <person name="Baker S.E."/>
            <person name="Andersen M.R."/>
        </authorList>
    </citation>
    <scope>NUCLEOTIDE SEQUENCE [LARGE SCALE GENOMIC DNA]</scope>
    <source>
        <strain evidence="1">IBT 14317</strain>
    </source>
</reference>
<dbReference type="EMBL" id="ML735232">
    <property type="protein sequence ID" value="KAE8393067.1"/>
    <property type="molecule type" value="Genomic_DNA"/>
</dbReference>
<organism evidence="1">
    <name type="scientific">Petromyces alliaceus</name>
    <name type="common">Aspergillus alliaceus</name>
    <dbReference type="NCBI Taxonomy" id="209559"/>
    <lineage>
        <taxon>Eukaryota</taxon>
        <taxon>Fungi</taxon>
        <taxon>Dikarya</taxon>
        <taxon>Ascomycota</taxon>
        <taxon>Pezizomycotina</taxon>
        <taxon>Eurotiomycetes</taxon>
        <taxon>Eurotiomycetidae</taxon>
        <taxon>Eurotiales</taxon>
        <taxon>Aspergillaceae</taxon>
        <taxon>Aspergillus</taxon>
        <taxon>Aspergillus subgen. Circumdati</taxon>
    </lineage>
</organism>